<reference evidence="3" key="1">
    <citation type="journal article" date="2020" name="Stud. Mycol.">
        <title>101 Dothideomycetes genomes: a test case for predicting lifestyles and emergence of pathogens.</title>
        <authorList>
            <person name="Haridas S."/>
            <person name="Albert R."/>
            <person name="Binder M."/>
            <person name="Bloem J."/>
            <person name="Labutti K."/>
            <person name="Salamov A."/>
            <person name="Andreopoulos B."/>
            <person name="Baker S."/>
            <person name="Barry K."/>
            <person name="Bills G."/>
            <person name="Bluhm B."/>
            <person name="Cannon C."/>
            <person name="Castanera R."/>
            <person name="Culley D."/>
            <person name="Daum C."/>
            <person name="Ezra D."/>
            <person name="Gonzalez J."/>
            <person name="Henrissat B."/>
            <person name="Kuo A."/>
            <person name="Liang C."/>
            <person name="Lipzen A."/>
            <person name="Lutzoni F."/>
            <person name="Magnuson J."/>
            <person name="Mondo S."/>
            <person name="Nolan M."/>
            <person name="Ohm R."/>
            <person name="Pangilinan J."/>
            <person name="Park H.-J."/>
            <person name="Ramirez L."/>
            <person name="Alfaro M."/>
            <person name="Sun H."/>
            <person name="Tritt A."/>
            <person name="Yoshinaga Y."/>
            <person name="Zwiers L.-H."/>
            <person name="Turgeon B."/>
            <person name="Goodwin S."/>
            <person name="Spatafora J."/>
            <person name="Crous P."/>
            <person name="Grigoriev I."/>
        </authorList>
    </citation>
    <scope>NUCLEOTIDE SEQUENCE</scope>
    <source>
        <strain evidence="3">CBS 260.36</strain>
    </source>
</reference>
<keyword evidence="2" id="KW-0472">Membrane</keyword>
<feature type="compositionally biased region" description="Basic and acidic residues" evidence="1">
    <location>
        <begin position="303"/>
        <end position="325"/>
    </location>
</feature>
<dbReference type="OrthoDB" id="5352400at2759"/>
<evidence type="ECO:0000256" key="2">
    <source>
        <dbReference type="SAM" id="Phobius"/>
    </source>
</evidence>
<organism evidence="3 4">
    <name type="scientific">Myriangium duriaei CBS 260.36</name>
    <dbReference type="NCBI Taxonomy" id="1168546"/>
    <lineage>
        <taxon>Eukaryota</taxon>
        <taxon>Fungi</taxon>
        <taxon>Dikarya</taxon>
        <taxon>Ascomycota</taxon>
        <taxon>Pezizomycotina</taxon>
        <taxon>Dothideomycetes</taxon>
        <taxon>Dothideomycetidae</taxon>
        <taxon>Myriangiales</taxon>
        <taxon>Myriangiaceae</taxon>
        <taxon>Myriangium</taxon>
    </lineage>
</organism>
<evidence type="ECO:0000256" key="1">
    <source>
        <dbReference type="SAM" id="MobiDB-lite"/>
    </source>
</evidence>
<name>A0A9P4J8E0_9PEZI</name>
<keyword evidence="2" id="KW-0812">Transmembrane</keyword>
<feature type="transmembrane region" description="Helical" evidence="2">
    <location>
        <begin position="131"/>
        <end position="150"/>
    </location>
</feature>
<evidence type="ECO:0000313" key="3">
    <source>
        <dbReference type="EMBL" id="KAF2155990.1"/>
    </source>
</evidence>
<dbReference type="EMBL" id="ML996082">
    <property type="protein sequence ID" value="KAF2155990.1"/>
    <property type="molecule type" value="Genomic_DNA"/>
</dbReference>
<keyword evidence="2" id="KW-1133">Transmembrane helix</keyword>
<accession>A0A9P4J8E0</accession>
<dbReference type="AlphaFoldDB" id="A0A9P4J8E0"/>
<sequence length="325" mass="36203">MASTVKEVSTFDESERSSALTMPKRISLTRHWRWPKVILVLFVLEIGPTIAALALYGIADPDLYRTRLWQDGYANGFNSSPSQMLIAYANHKTPPTTPLVWSQHITTYNLVISILSTFILIVKPVLFIMHIWLPLLSSVIHAALAALYLYSTYAQLSPDTSDPLHPNPGAPWYITHSCSVAHSRSNQGYCKQAKASVAVAIILIVIFLIQLGLSIHSSIPSAFERLSRAQDEETLPATSQTVHPIYGPQTPLPYPATQKADFVAAHPLRSNQPPQQAVGAETREVAEKKKGKKGPREIWASFGRKERKEEVGARGWQERYLKQAQ</sequence>
<comment type="caution">
    <text evidence="3">The sequence shown here is derived from an EMBL/GenBank/DDBJ whole genome shotgun (WGS) entry which is preliminary data.</text>
</comment>
<dbReference type="Proteomes" id="UP000799439">
    <property type="component" value="Unassembled WGS sequence"/>
</dbReference>
<proteinExistence type="predicted"/>
<gene>
    <name evidence="3" type="ORF">K461DRAFT_318631</name>
</gene>
<feature type="transmembrane region" description="Helical" evidence="2">
    <location>
        <begin position="37"/>
        <end position="59"/>
    </location>
</feature>
<keyword evidence="4" id="KW-1185">Reference proteome</keyword>
<feature type="transmembrane region" description="Helical" evidence="2">
    <location>
        <begin position="105"/>
        <end position="122"/>
    </location>
</feature>
<evidence type="ECO:0000313" key="4">
    <source>
        <dbReference type="Proteomes" id="UP000799439"/>
    </source>
</evidence>
<protein>
    <recommendedName>
        <fullName evidence="5">MARVEL domain-containing protein</fullName>
    </recommendedName>
</protein>
<feature type="transmembrane region" description="Helical" evidence="2">
    <location>
        <begin position="195"/>
        <end position="215"/>
    </location>
</feature>
<evidence type="ECO:0008006" key="5">
    <source>
        <dbReference type="Google" id="ProtNLM"/>
    </source>
</evidence>
<feature type="region of interest" description="Disordered" evidence="1">
    <location>
        <begin position="270"/>
        <end position="325"/>
    </location>
</feature>